<proteinExistence type="inferred from homology"/>
<dbReference type="AlphaFoldDB" id="A0A840QBL8"/>
<dbReference type="Proteomes" id="UP000584374">
    <property type="component" value="Unassembled WGS sequence"/>
</dbReference>
<feature type="transmembrane region" description="Helical" evidence="8">
    <location>
        <begin position="178"/>
        <end position="196"/>
    </location>
</feature>
<organism evidence="9 10">
    <name type="scientific">Saccharopolyspora phatthalungensis</name>
    <dbReference type="NCBI Taxonomy" id="664693"/>
    <lineage>
        <taxon>Bacteria</taxon>
        <taxon>Bacillati</taxon>
        <taxon>Actinomycetota</taxon>
        <taxon>Actinomycetes</taxon>
        <taxon>Pseudonocardiales</taxon>
        <taxon>Pseudonocardiaceae</taxon>
        <taxon>Saccharopolyspora</taxon>
    </lineage>
</organism>
<comment type="subcellular location">
    <subcellularLocation>
        <location evidence="1">Cell membrane</location>
        <topology evidence="1">Multi-pass membrane protein</topology>
    </subcellularLocation>
</comment>
<feature type="transmembrane region" description="Helical" evidence="8">
    <location>
        <begin position="366"/>
        <end position="385"/>
    </location>
</feature>
<dbReference type="GO" id="GO:0005886">
    <property type="term" value="C:plasma membrane"/>
    <property type="evidence" value="ECO:0007669"/>
    <property type="project" value="UniProtKB-SubCell"/>
</dbReference>
<keyword evidence="9" id="KW-0328">Glycosyltransferase</keyword>
<keyword evidence="4 8" id="KW-0812">Transmembrane</keyword>
<feature type="transmembrane region" description="Helical" evidence="8">
    <location>
        <begin position="154"/>
        <end position="172"/>
    </location>
</feature>
<protein>
    <submittedName>
        <fullName evidence="9">Alpha-1,2-mannosyltransferase</fullName>
        <ecNumber evidence="9">2.4.1.-</ecNumber>
    </submittedName>
</protein>
<comment type="similarity">
    <text evidence="7">Belongs to the glycosyltransferase 87 family.</text>
</comment>
<comment type="caution">
    <text evidence="9">The sequence shown here is derived from an EMBL/GenBank/DDBJ whole genome shotgun (WGS) entry which is preliminary data.</text>
</comment>
<evidence type="ECO:0000256" key="5">
    <source>
        <dbReference type="ARBA" id="ARBA00022989"/>
    </source>
</evidence>
<evidence type="ECO:0000256" key="1">
    <source>
        <dbReference type="ARBA" id="ARBA00004651"/>
    </source>
</evidence>
<dbReference type="Pfam" id="PF09594">
    <property type="entry name" value="GT87"/>
    <property type="match status" value="1"/>
</dbReference>
<dbReference type="EC" id="2.4.1.-" evidence="9"/>
<keyword evidence="3 9" id="KW-0808">Transferase</keyword>
<sequence>MVDVGRLIERTQLATVQFESGHVVLNLGGLPDRLRGFVVNHSRAIIAASVPLLIASFVLMVLMRRAGLEQGSGIDYQVYRWAVHTWLAGGDIMNTAPTVSIGRVLPWVYPPIALLPLLPFALLPFVAGLVALYVVDLLAIGAALYLITRHMWPVVGERGALAVALALLPWALFLEPVYASFGLGQINIVLMGLVIVDCLVRNPRWPRGLLVGIAAAIKLTPAAFLLFFLFRKDFRAARTAVATAVLGTVASFALNYQAAVEYWFGQGPAHGVSGSAFHTNQSIMAGLARLELPAAAEDGLWLVLSLACAAVVAYAIRRTEPTLAVMANGLLALLVSPTSWSDHWVWCAPAVLVMLGYAVRLRSPGWLVIAGATLVTVLVASFRMLPTGPPWTPLQHLFGNPYLLLGLVLLVLLGRFARNHGPSIAPEEPLATPGIRS</sequence>
<dbReference type="GO" id="GO:0016758">
    <property type="term" value="F:hexosyltransferase activity"/>
    <property type="evidence" value="ECO:0007669"/>
    <property type="project" value="InterPro"/>
</dbReference>
<feature type="transmembrane region" description="Helical" evidence="8">
    <location>
        <begin position="397"/>
        <end position="417"/>
    </location>
</feature>
<feature type="transmembrane region" description="Helical" evidence="8">
    <location>
        <begin position="44"/>
        <end position="63"/>
    </location>
</feature>
<feature type="transmembrane region" description="Helical" evidence="8">
    <location>
        <begin position="120"/>
        <end position="147"/>
    </location>
</feature>
<gene>
    <name evidence="9" type="ORF">BJ970_005340</name>
</gene>
<evidence type="ECO:0000256" key="6">
    <source>
        <dbReference type="ARBA" id="ARBA00023136"/>
    </source>
</evidence>
<reference evidence="9 10" key="1">
    <citation type="submission" date="2020-08" db="EMBL/GenBank/DDBJ databases">
        <title>Sequencing the genomes of 1000 actinobacteria strains.</title>
        <authorList>
            <person name="Klenk H.-P."/>
        </authorList>
    </citation>
    <scope>NUCLEOTIDE SEQUENCE [LARGE SCALE GENOMIC DNA]</scope>
    <source>
        <strain evidence="9 10">DSM 45584</strain>
    </source>
</reference>
<keyword evidence="6 8" id="KW-0472">Membrane</keyword>
<evidence type="ECO:0000256" key="3">
    <source>
        <dbReference type="ARBA" id="ARBA00022679"/>
    </source>
</evidence>
<feature type="transmembrane region" description="Helical" evidence="8">
    <location>
        <begin position="299"/>
        <end position="316"/>
    </location>
</feature>
<evidence type="ECO:0000256" key="4">
    <source>
        <dbReference type="ARBA" id="ARBA00022692"/>
    </source>
</evidence>
<evidence type="ECO:0000256" key="7">
    <source>
        <dbReference type="ARBA" id="ARBA00024033"/>
    </source>
</evidence>
<keyword evidence="10" id="KW-1185">Reference proteome</keyword>
<feature type="transmembrane region" description="Helical" evidence="8">
    <location>
        <begin position="208"/>
        <end position="230"/>
    </location>
</feature>
<evidence type="ECO:0000256" key="2">
    <source>
        <dbReference type="ARBA" id="ARBA00022475"/>
    </source>
</evidence>
<evidence type="ECO:0000313" key="10">
    <source>
        <dbReference type="Proteomes" id="UP000584374"/>
    </source>
</evidence>
<keyword evidence="5 8" id="KW-1133">Transmembrane helix</keyword>
<dbReference type="EMBL" id="JACHIW010000001">
    <property type="protein sequence ID" value="MBB5157806.1"/>
    <property type="molecule type" value="Genomic_DNA"/>
</dbReference>
<accession>A0A840QBL8</accession>
<keyword evidence="2" id="KW-1003">Cell membrane</keyword>
<name>A0A840QBL8_9PSEU</name>
<dbReference type="RefSeq" id="WP_184728663.1">
    <property type="nucleotide sequence ID" value="NZ_JACHIW010000001.1"/>
</dbReference>
<evidence type="ECO:0000256" key="8">
    <source>
        <dbReference type="SAM" id="Phobius"/>
    </source>
</evidence>
<dbReference type="InterPro" id="IPR018584">
    <property type="entry name" value="GT87"/>
</dbReference>
<evidence type="ECO:0000313" key="9">
    <source>
        <dbReference type="EMBL" id="MBB5157806.1"/>
    </source>
</evidence>